<dbReference type="PANTHER" id="PTHR11236:SF50">
    <property type="entry name" value="AMINODEOXYCHORISMATE SYNTHASE COMPONENT 1"/>
    <property type="match status" value="1"/>
</dbReference>
<protein>
    <submittedName>
        <fullName evidence="2">Para-aminobenzoate synthase, subunit I</fullName>
    </submittedName>
</protein>
<dbReference type="GO" id="GO:0000162">
    <property type="term" value="P:L-tryptophan biosynthetic process"/>
    <property type="evidence" value="ECO:0007669"/>
    <property type="project" value="TreeGrafter"/>
</dbReference>
<sequence>MKASHDRILTSLPPSTLWFGGLFSSSSASRGLCFEDPLECLSLTSSEETDAYFSLLQERLEEGYALAGYVGYEAGYGFEPTAFNPVEELTRDELPLAWFGVYHALRECDFGEINPSHTSGCAPGFDMTLDAYRTKIEMILDRIAAGDVYQVNFTGRYSFDFDGPPDTLFHALSARQPQSYRAWLNIDGHQIMSFSPELFFSRKGRCIHTCPMKGTAPRGKSVEEDEELREGLRHSEKNRAENLMIVDLLRNDLGRICTPGSVTVPELFTIRSYPTLHQMVSSVDGELEGECDLRGLFRAIFPCGSVTGAPKIRAMQLIRQLEQSPRGVYTGAVGFMLPDMTMEFNVAIRTLTLNQGHGTYGAGSGIVWDSDADDEFGECGLKAGILLDHSPETLSLFETLLWNGSYLWLEEHLDRLRRSAETLGFSCSRKAIRSKLDAYASARLQRQGTSRVRVVLERDGRFSVSSEPLGREAFLSPVKVCFAAPFTDSKDPMLGHKTTARHLYDRILRQAAAAGFDEVLFCNERGEITEGAISNVIIMKDGRYYTPPLSCGMLPGIYRSYFLATRSNAVEKVLYPEDLLSADAVFVCNSLRAMRRSILFPSMLIGDECAAAVDDHMK</sequence>
<dbReference type="RefSeq" id="WP_012505048.1">
    <property type="nucleotide sequence ID" value="NC_011059.1"/>
</dbReference>
<dbReference type="Gene3D" id="3.30.470.10">
    <property type="match status" value="1"/>
</dbReference>
<dbReference type="Gene3D" id="3.60.120.10">
    <property type="entry name" value="Anthranilate synthase"/>
    <property type="match status" value="1"/>
</dbReference>
<keyword evidence="3" id="KW-1185">Reference proteome</keyword>
<evidence type="ECO:0000313" key="3">
    <source>
        <dbReference type="Proteomes" id="UP000002725"/>
    </source>
</evidence>
<evidence type="ECO:0000259" key="1">
    <source>
        <dbReference type="Pfam" id="PF00425"/>
    </source>
</evidence>
<dbReference type="Proteomes" id="UP000002725">
    <property type="component" value="Chromosome"/>
</dbReference>
<dbReference type="GO" id="GO:0046820">
    <property type="term" value="F:4-amino-4-deoxychorismate synthase activity"/>
    <property type="evidence" value="ECO:0007669"/>
    <property type="project" value="TreeGrafter"/>
</dbReference>
<evidence type="ECO:0000313" key="2">
    <source>
        <dbReference type="EMBL" id="ACF45511.1"/>
    </source>
</evidence>
<organism evidence="2 3">
    <name type="scientific">Prosthecochloris aestuarii (strain DSM 271 / SK 413)</name>
    <dbReference type="NCBI Taxonomy" id="290512"/>
    <lineage>
        <taxon>Bacteria</taxon>
        <taxon>Pseudomonadati</taxon>
        <taxon>Chlorobiota</taxon>
        <taxon>Chlorobiia</taxon>
        <taxon>Chlorobiales</taxon>
        <taxon>Chlorobiaceae</taxon>
        <taxon>Prosthecochloris</taxon>
    </lineage>
</organism>
<dbReference type="Gene3D" id="3.20.10.10">
    <property type="entry name" value="D-amino Acid Aminotransferase, subunit A, domain 2"/>
    <property type="match status" value="1"/>
</dbReference>
<name>B4S513_PROA2</name>
<accession>B4S513</accession>
<dbReference type="HOGENOM" id="CLU_006493_6_2_10"/>
<dbReference type="InterPro" id="IPR015890">
    <property type="entry name" value="Chorismate_C"/>
</dbReference>
<dbReference type="InterPro" id="IPR019999">
    <property type="entry name" value="Anth_synth_I-like"/>
</dbReference>
<reference evidence="2" key="1">
    <citation type="submission" date="2008-06" db="EMBL/GenBank/DDBJ databases">
        <title>Complete sequence of chromosome of Prosthecochloris aestuarii DSM 271.</title>
        <authorList>
            <consortium name="US DOE Joint Genome Institute"/>
            <person name="Lucas S."/>
            <person name="Copeland A."/>
            <person name="Lapidus A."/>
            <person name="Glavina del Rio T."/>
            <person name="Dalin E."/>
            <person name="Tice H."/>
            <person name="Bruce D."/>
            <person name="Goodwin L."/>
            <person name="Pitluck S."/>
            <person name="Schmutz J."/>
            <person name="Larimer F."/>
            <person name="Land M."/>
            <person name="Hauser L."/>
            <person name="Kyrpides N."/>
            <person name="Anderson I."/>
            <person name="Liu Z."/>
            <person name="Li T."/>
            <person name="Zhao F."/>
            <person name="Overmann J."/>
            <person name="Bryant D.A."/>
            <person name="Richardson P."/>
        </authorList>
    </citation>
    <scope>NUCLEOTIDE SEQUENCE [LARGE SCALE GENOMIC DNA]</scope>
    <source>
        <strain evidence="2">DSM 271</strain>
    </source>
</reference>
<dbReference type="PANTHER" id="PTHR11236">
    <property type="entry name" value="AMINOBENZOATE/ANTHRANILATE SYNTHASE"/>
    <property type="match status" value="1"/>
</dbReference>
<dbReference type="GO" id="GO:0009396">
    <property type="term" value="P:folic acid-containing compound biosynthetic process"/>
    <property type="evidence" value="ECO:0007669"/>
    <property type="project" value="InterPro"/>
</dbReference>
<dbReference type="InterPro" id="IPR001544">
    <property type="entry name" value="Aminotrans_IV"/>
</dbReference>
<dbReference type="InterPro" id="IPR036038">
    <property type="entry name" value="Aminotransferase-like"/>
</dbReference>
<dbReference type="Pfam" id="PF00425">
    <property type="entry name" value="Chorismate_bind"/>
    <property type="match status" value="1"/>
</dbReference>
<dbReference type="NCBIfam" id="TIGR00553">
    <property type="entry name" value="pabB"/>
    <property type="match status" value="1"/>
</dbReference>
<dbReference type="InterPro" id="IPR043132">
    <property type="entry name" value="BCAT-like_C"/>
</dbReference>
<dbReference type="eggNOG" id="COG0115">
    <property type="taxonomic scope" value="Bacteria"/>
</dbReference>
<dbReference type="InterPro" id="IPR043131">
    <property type="entry name" value="BCAT-like_N"/>
</dbReference>
<dbReference type="InterPro" id="IPR005802">
    <property type="entry name" value="ADC_synth_comp_1"/>
</dbReference>
<dbReference type="AlphaFoldDB" id="B4S513"/>
<dbReference type="InterPro" id="IPR005801">
    <property type="entry name" value="ADC_synthase"/>
</dbReference>
<dbReference type="KEGG" id="paa:Paes_0455"/>
<dbReference type="STRING" id="290512.Paes_0455"/>
<proteinExistence type="predicted"/>
<dbReference type="SUPFAM" id="SSF56322">
    <property type="entry name" value="ADC synthase"/>
    <property type="match status" value="1"/>
</dbReference>
<dbReference type="PRINTS" id="PR00095">
    <property type="entry name" value="ANTSNTHASEI"/>
</dbReference>
<feature type="domain" description="Chorismate-utilising enzyme C-terminal" evidence="1">
    <location>
        <begin position="130"/>
        <end position="382"/>
    </location>
</feature>
<gene>
    <name evidence="2" type="ordered locus">Paes_0455</name>
</gene>
<dbReference type="eggNOG" id="COG0147">
    <property type="taxonomic scope" value="Bacteria"/>
</dbReference>
<dbReference type="SUPFAM" id="SSF56752">
    <property type="entry name" value="D-aminoacid aminotransferase-like PLP-dependent enzymes"/>
    <property type="match status" value="1"/>
</dbReference>
<dbReference type="EMBL" id="CP001108">
    <property type="protein sequence ID" value="ACF45511.1"/>
    <property type="molecule type" value="Genomic_DNA"/>
</dbReference>
<dbReference type="Pfam" id="PF01063">
    <property type="entry name" value="Aminotran_4"/>
    <property type="match status" value="1"/>
</dbReference>